<evidence type="ECO:0000313" key="4">
    <source>
        <dbReference type="EMBL" id="GFF74330.1"/>
    </source>
</evidence>
<comment type="caution">
    <text evidence="4">The sequence shown here is derived from an EMBL/GenBank/DDBJ whole genome shotgun (WGS) entry which is preliminary data.</text>
</comment>
<feature type="repeat" description="ANK" evidence="2">
    <location>
        <begin position="812"/>
        <end position="844"/>
    </location>
</feature>
<dbReference type="InterPro" id="IPR035994">
    <property type="entry name" value="Nucleoside_phosphorylase_sf"/>
</dbReference>
<dbReference type="SUPFAM" id="SSF48403">
    <property type="entry name" value="Ankyrin repeat"/>
    <property type="match status" value="1"/>
</dbReference>
<dbReference type="InterPro" id="IPR053137">
    <property type="entry name" value="NLR-like"/>
</dbReference>
<protein>
    <recommendedName>
        <fullName evidence="3">Nephrocystin 3-like N-terminal domain-containing protein</fullName>
    </recommendedName>
</protein>
<feature type="repeat" description="ANK" evidence="2">
    <location>
        <begin position="779"/>
        <end position="811"/>
    </location>
</feature>
<dbReference type="PANTHER" id="PTHR46082:SF11">
    <property type="entry name" value="AAA+ ATPASE DOMAIN-CONTAINING PROTEIN-RELATED"/>
    <property type="match status" value="1"/>
</dbReference>
<dbReference type="EMBL" id="BLKI01000019">
    <property type="protein sequence ID" value="GFF74330.1"/>
    <property type="molecule type" value="Genomic_DNA"/>
</dbReference>
<feature type="repeat" description="ANK" evidence="2">
    <location>
        <begin position="712"/>
        <end position="744"/>
    </location>
</feature>
<keyword evidence="1" id="KW-0677">Repeat</keyword>
<sequence length="874" mass="97122">MHQTVRKFAHGDYTVGWICALPESEFVAAGAMLDEEHPVLPALHSQDSNSYLLGRIGDHNVVIACLPAETTGKVSAATVAKDMLRSFPAVRFGLMVGIGGGAPYYGTQGYDNTEFGELEEEEDSEDDLEDIRDIRLGDVVVSLHSKSAEAVVQYDFGKSLQEKEFVHIGGKLNKPPAIVLSAVSVLQQQHRRKGHTTSELLVDTLSKNPGMAEEFRYPGSAKDRLFKPDIVHLEGRKSCKACCGPNNVNLVRRTDRHGTAPKIHYGTIGSADQVMEDAILRDKWAQKEKIICFEMEAAGLMDAFPCLVIRGICDYADSHKNKTWQPYAAATAASYAKELLLVIPGQGVMDLCPIKQSLGKIEANVDKMRSKLAREEDHDLLNWITPDDYGPLQSDYFRRRQARAGEWLPNSMEFQMWLKRSRETLFCPGIPGAGKTILTSVVINYLTGRTSEDRSLGVAYVYCNFQRKDEQTADRLLSSLLKQLSERLPTIPGESAKLDKDYLPSTNLVRSLCLGLVTIDGESGMIRLVHYTTQEYFRRTQSRWFPDAEFEIVKTCIIYLSFDTFQNGYCSDDTEFKKRLQSNVLYDYAARNWGHHAREASIRARQSNSSLLNGAAKVSSLSQDMPTEMASVDLEAYSVLTAMVLEFLNSESNTSGSSQAMLVDEDHIGSFNYSQKVPRRITSMHIAAYFGLSDILQMLIQNQHYPDTEDSYERTPLSWAAENGHEAVVKILLDRGAAVDSADRYGCTPLLWASKEGHKAVVKILLERGAAVDVKDTDYGRTPLSCAAENGHEGVIKTLLERSAAVDSMDEFDQTPLSWAAQNGHEEIVKILLERGAAVDSMDKFDRTPLSRAAENGHEEIVKILNRGAEAVGI</sequence>
<name>A0ABQ1A5W7_ASPLE</name>
<dbReference type="Pfam" id="PF24883">
    <property type="entry name" value="NPHP3_N"/>
    <property type="match status" value="1"/>
</dbReference>
<dbReference type="InterPro" id="IPR027417">
    <property type="entry name" value="P-loop_NTPase"/>
</dbReference>
<dbReference type="InterPro" id="IPR036770">
    <property type="entry name" value="Ankyrin_rpt-contain_sf"/>
</dbReference>
<dbReference type="Gene3D" id="3.40.50.1580">
    <property type="entry name" value="Nucleoside phosphorylase domain"/>
    <property type="match status" value="1"/>
</dbReference>
<feature type="domain" description="Nephrocystin 3-like N-terminal" evidence="3">
    <location>
        <begin position="405"/>
        <end position="498"/>
    </location>
</feature>
<keyword evidence="2" id="KW-0040">ANK repeat</keyword>
<dbReference type="Proteomes" id="UP000465220">
    <property type="component" value="Unassembled WGS sequence"/>
</dbReference>
<dbReference type="Gene3D" id="1.25.40.20">
    <property type="entry name" value="Ankyrin repeat-containing domain"/>
    <property type="match status" value="2"/>
</dbReference>
<dbReference type="PRINTS" id="PR01415">
    <property type="entry name" value="ANKYRIN"/>
</dbReference>
<evidence type="ECO:0000256" key="1">
    <source>
        <dbReference type="ARBA" id="ARBA00022737"/>
    </source>
</evidence>
<dbReference type="PROSITE" id="PS50297">
    <property type="entry name" value="ANK_REP_REGION"/>
    <property type="match status" value="4"/>
</dbReference>
<dbReference type="InterPro" id="IPR056884">
    <property type="entry name" value="NPHP3-like_N"/>
</dbReference>
<proteinExistence type="predicted"/>
<dbReference type="PANTHER" id="PTHR46082">
    <property type="entry name" value="ATP/GTP-BINDING PROTEIN-RELATED"/>
    <property type="match status" value="1"/>
</dbReference>
<organism evidence="4 5">
    <name type="scientific">Aspergillus lentulus</name>
    <dbReference type="NCBI Taxonomy" id="293939"/>
    <lineage>
        <taxon>Eukaryota</taxon>
        <taxon>Fungi</taxon>
        <taxon>Dikarya</taxon>
        <taxon>Ascomycota</taxon>
        <taxon>Pezizomycotina</taxon>
        <taxon>Eurotiomycetes</taxon>
        <taxon>Eurotiomycetidae</taxon>
        <taxon>Eurotiales</taxon>
        <taxon>Aspergillaceae</taxon>
        <taxon>Aspergillus</taxon>
        <taxon>Aspergillus subgen. Fumigati</taxon>
    </lineage>
</organism>
<dbReference type="PROSITE" id="PS50088">
    <property type="entry name" value="ANK_REPEAT"/>
    <property type="match status" value="4"/>
</dbReference>
<evidence type="ECO:0000313" key="5">
    <source>
        <dbReference type="Proteomes" id="UP000465220"/>
    </source>
</evidence>
<feature type="repeat" description="ANK" evidence="2">
    <location>
        <begin position="745"/>
        <end position="777"/>
    </location>
</feature>
<dbReference type="SUPFAM" id="SSF53167">
    <property type="entry name" value="Purine and uridine phosphorylases"/>
    <property type="match status" value="1"/>
</dbReference>
<evidence type="ECO:0000256" key="2">
    <source>
        <dbReference type="PROSITE-ProRule" id="PRU00023"/>
    </source>
</evidence>
<accession>A0ABQ1A5W7</accession>
<keyword evidence="5" id="KW-1185">Reference proteome</keyword>
<evidence type="ECO:0000259" key="3">
    <source>
        <dbReference type="Pfam" id="PF24883"/>
    </source>
</evidence>
<dbReference type="Pfam" id="PF12796">
    <property type="entry name" value="Ank_2"/>
    <property type="match status" value="2"/>
</dbReference>
<gene>
    <name evidence="4" type="ORF">IFM60648_04165</name>
</gene>
<reference evidence="4 5" key="1">
    <citation type="submission" date="2020-01" db="EMBL/GenBank/DDBJ databases">
        <title>Draft genome sequence of Aspergillus lentulus IFM 60648.</title>
        <authorList>
            <person name="Takahashi H."/>
            <person name="Yaguchi T."/>
        </authorList>
    </citation>
    <scope>NUCLEOTIDE SEQUENCE [LARGE SCALE GENOMIC DNA]</scope>
    <source>
        <strain evidence="4 5">IFM 60648</strain>
    </source>
</reference>
<dbReference type="InterPro" id="IPR002110">
    <property type="entry name" value="Ankyrin_rpt"/>
</dbReference>
<dbReference type="Gene3D" id="3.40.50.300">
    <property type="entry name" value="P-loop containing nucleotide triphosphate hydrolases"/>
    <property type="match status" value="1"/>
</dbReference>
<dbReference type="SMART" id="SM00248">
    <property type="entry name" value="ANK"/>
    <property type="match status" value="6"/>
</dbReference>